<evidence type="ECO:0000256" key="10">
    <source>
        <dbReference type="ARBA" id="ARBA00023136"/>
    </source>
</evidence>
<feature type="domain" description="Peptidase S26" evidence="12">
    <location>
        <begin position="11"/>
        <end position="105"/>
    </location>
</feature>
<evidence type="ECO:0000256" key="11">
    <source>
        <dbReference type="PIRSR" id="PIRSR600223-1"/>
    </source>
</evidence>
<evidence type="ECO:0000256" key="8">
    <source>
        <dbReference type="ARBA" id="ARBA00022989"/>
    </source>
</evidence>
<dbReference type="EMBL" id="PDCK01000041">
    <property type="protein sequence ID" value="PRQ42957.1"/>
    <property type="molecule type" value="Genomic_DNA"/>
</dbReference>
<dbReference type="NCBIfam" id="TIGR02227">
    <property type="entry name" value="sigpep_I_bact"/>
    <property type="match status" value="1"/>
</dbReference>
<evidence type="ECO:0000313" key="14">
    <source>
        <dbReference type="Proteomes" id="UP000238479"/>
    </source>
</evidence>
<dbReference type="InterPro" id="IPR019756">
    <property type="entry name" value="Pept_S26A_signal_pept_1_Ser-AS"/>
</dbReference>
<feature type="active site" evidence="11">
    <location>
        <position position="91"/>
    </location>
</feature>
<proteinExistence type="inferred from homology"/>
<dbReference type="Proteomes" id="UP000238479">
    <property type="component" value="Chromosome 3"/>
</dbReference>
<dbReference type="FunFam" id="2.10.109.10:FF:000005">
    <property type="entry name" value="Mitochondrial inner membrane protease subunit"/>
    <property type="match status" value="1"/>
</dbReference>
<reference evidence="13 14" key="1">
    <citation type="journal article" date="2018" name="Nat. Genet.">
        <title>The Rosa genome provides new insights in the design of modern roses.</title>
        <authorList>
            <person name="Bendahmane M."/>
        </authorList>
    </citation>
    <scope>NUCLEOTIDE SEQUENCE [LARGE SCALE GENOMIC DNA]</scope>
    <source>
        <strain evidence="14">cv. Old Blush</strain>
    </source>
</reference>
<keyword evidence="14" id="KW-1185">Reference proteome</keyword>
<evidence type="ECO:0000256" key="5">
    <source>
        <dbReference type="ARBA" id="ARBA00022692"/>
    </source>
</evidence>
<dbReference type="Gramene" id="PRQ42957">
    <property type="protein sequence ID" value="PRQ42957"/>
    <property type="gene ID" value="RchiOBHm_Chr3g0463251"/>
</dbReference>
<dbReference type="GO" id="GO:0004252">
    <property type="term" value="F:serine-type endopeptidase activity"/>
    <property type="evidence" value="ECO:0007669"/>
    <property type="project" value="InterPro"/>
</dbReference>
<dbReference type="PROSITE" id="PS00501">
    <property type="entry name" value="SPASE_I_1"/>
    <property type="match status" value="1"/>
</dbReference>
<keyword evidence="7 13" id="KW-0378">Hydrolase</keyword>
<evidence type="ECO:0000259" key="12">
    <source>
        <dbReference type="Pfam" id="PF10502"/>
    </source>
</evidence>
<evidence type="ECO:0000256" key="9">
    <source>
        <dbReference type="ARBA" id="ARBA00023128"/>
    </source>
</evidence>
<evidence type="ECO:0000256" key="6">
    <source>
        <dbReference type="ARBA" id="ARBA00022792"/>
    </source>
</evidence>
<dbReference type="PROSITE" id="PS00760">
    <property type="entry name" value="SPASE_I_2"/>
    <property type="match status" value="1"/>
</dbReference>
<dbReference type="Pfam" id="PF10502">
    <property type="entry name" value="Peptidase_S26"/>
    <property type="match status" value="2"/>
</dbReference>
<evidence type="ECO:0000256" key="7">
    <source>
        <dbReference type="ARBA" id="ARBA00022801"/>
    </source>
</evidence>
<protein>
    <recommendedName>
        <fullName evidence="3">Mitochondrial inner membrane protease subunit 2</fullName>
    </recommendedName>
</protein>
<dbReference type="SUPFAM" id="SSF51306">
    <property type="entry name" value="LexA/Signal peptidase"/>
    <property type="match status" value="1"/>
</dbReference>
<evidence type="ECO:0000313" key="13">
    <source>
        <dbReference type="EMBL" id="PRQ42957.1"/>
    </source>
</evidence>
<dbReference type="OMA" id="WIPVIAW"/>
<keyword evidence="4" id="KW-0645">Protease</keyword>
<dbReference type="GO" id="GO:0042720">
    <property type="term" value="C:mitochondrial inner membrane peptidase complex"/>
    <property type="evidence" value="ECO:0007669"/>
    <property type="project" value="InterPro"/>
</dbReference>
<dbReference type="AlphaFoldDB" id="A0A2P6R950"/>
<dbReference type="STRING" id="74649.A0A2P6R950"/>
<dbReference type="InterPro" id="IPR019533">
    <property type="entry name" value="Peptidase_S26"/>
</dbReference>
<dbReference type="Gene3D" id="2.10.109.10">
    <property type="entry name" value="Umud Fragment, subunit A"/>
    <property type="match status" value="1"/>
</dbReference>
<gene>
    <name evidence="13" type="ORF">RchiOBHm_Chr3g0463251</name>
</gene>
<dbReference type="InterPro" id="IPR000223">
    <property type="entry name" value="Pept_S26A_signal_pept_1"/>
</dbReference>
<feature type="active site" evidence="11">
    <location>
        <position position="38"/>
    </location>
</feature>
<sequence>MGTRKVLWGFANKFFTVGAVGLCISDRFVSVAPVRGSSMAPTLNPGKTKLLGMSTDDYVLLEKTCLNDYKFSHGDIVVFSSPSNHKERHIKRITALPGDWIGIRKSYDMLKVPEGHCWVEGDNSSSSMDSRSFGTIPLGLVQGRVTHIVWPPQRIGAIQRNTLQDN</sequence>
<dbReference type="InterPro" id="IPR037730">
    <property type="entry name" value="IMP2"/>
</dbReference>
<dbReference type="GO" id="GO:0006465">
    <property type="term" value="P:signal peptide processing"/>
    <property type="evidence" value="ECO:0007669"/>
    <property type="project" value="InterPro"/>
</dbReference>
<dbReference type="GO" id="GO:0006627">
    <property type="term" value="P:protein processing involved in protein targeting to mitochondrion"/>
    <property type="evidence" value="ECO:0007669"/>
    <property type="project" value="InterPro"/>
</dbReference>
<dbReference type="PANTHER" id="PTHR46041">
    <property type="entry name" value="MITOCHONDRIAL INNER MEMBRANE PROTEASE SUBUNIT 2"/>
    <property type="match status" value="1"/>
</dbReference>
<comment type="subcellular location">
    <subcellularLocation>
        <location evidence="1">Mitochondrion inner membrane</location>
        <topology evidence="1">Single-pass membrane protein</topology>
    </subcellularLocation>
</comment>
<organism evidence="13 14">
    <name type="scientific">Rosa chinensis</name>
    <name type="common">China rose</name>
    <dbReference type="NCBI Taxonomy" id="74649"/>
    <lineage>
        <taxon>Eukaryota</taxon>
        <taxon>Viridiplantae</taxon>
        <taxon>Streptophyta</taxon>
        <taxon>Embryophyta</taxon>
        <taxon>Tracheophyta</taxon>
        <taxon>Spermatophyta</taxon>
        <taxon>Magnoliopsida</taxon>
        <taxon>eudicotyledons</taxon>
        <taxon>Gunneridae</taxon>
        <taxon>Pentapetalae</taxon>
        <taxon>rosids</taxon>
        <taxon>fabids</taxon>
        <taxon>Rosales</taxon>
        <taxon>Rosaceae</taxon>
        <taxon>Rosoideae</taxon>
        <taxon>Rosoideae incertae sedis</taxon>
        <taxon>Rosa</taxon>
    </lineage>
</organism>
<evidence type="ECO:0000256" key="2">
    <source>
        <dbReference type="ARBA" id="ARBA00007066"/>
    </source>
</evidence>
<comment type="similarity">
    <text evidence="2">Belongs to the peptidase S26 family. IMP2 subfamily.</text>
</comment>
<keyword evidence="8" id="KW-1133">Transmembrane helix</keyword>
<evidence type="ECO:0000256" key="4">
    <source>
        <dbReference type="ARBA" id="ARBA00022670"/>
    </source>
</evidence>
<accession>A0A2P6R950</accession>
<comment type="caution">
    <text evidence="13">The sequence shown here is derived from an EMBL/GenBank/DDBJ whole genome shotgun (WGS) entry which is preliminary data.</text>
</comment>
<dbReference type="PANTHER" id="PTHR46041:SF2">
    <property type="entry name" value="MITOCHONDRIAL INNER MEMBRANE PROTEASE SUBUNIT 2"/>
    <property type="match status" value="1"/>
</dbReference>
<dbReference type="CDD" id="cd06530">
    <property type="entry name" value="S26_SPase_I"/>
    <property type="match status" value="1"/>
</dbReference>
<name>A0A2P6R950_ROSCH</name>
<keyword evidence="6" id="KW-0999">Mitochondrion inner membrane</keyword>
<dbReference type="InterPro" id="IPR036286">
    <property type="entry name" value="LexA/Signal_pep-like_sf"/>
</dbReference>
<dbReference type="PRINTS" id="PR00727">
    <property type="entry name" value="LEADERPTASE"/>
</dbReference>
<dbReference type="OrthoDB" id="9996127at2759"/>
<evidence type="ECO:0000256" key="1">
    <source>
        <dbReference type="ARBA" id="ARBA00004434"/>
    </source>
</evidence>
<keyword evidence="10" id="KW-0472">Membrane</keyword>
<feature type="domain" description="Peptidase S26" evidence="12">
    <location>
        <begin position="111"/>
        <end position="150"/>
    </location>
</feature>
<evidence type="ECO:0000256" key="3">
    <source>
        <dbReference type="ARBA" id="ARBA00013650"/>
    </source>
</evidence>
<keyword evidence="5" id="KW-0812">Transmembrane</keyword>
<dbReference type="InterPro" id="IPR019757">
    <property type="entry name" value="Pept_S26A_signal_pept_1_Lys-AS"/>
</dbReference>
<keyword evidence="9" id="KW-0496">Mitochondrion</keyword>